<proteinExistence type="predicted"/>
<comment type="caution">
    <text evidence="2">The sequence shown here is derived from an EMBL/GenBank/DDBJ whole genome shotgun (WGS) entry which is preliminary data.</text>
</comment>
<reference evidence="2 3" key="1">
    <citation type="submission" date="2019-08" db="EMBL/GenBank/DDBJ databases">
        <title>Seonamhaeicola sediminis sp. nov., isolated from marine sediment.</title>
        <authorList>
            <person name="Cao W.R."/>
        </authorList>
    </citation>
    <scope>NUCLEOTIDE SEQUENCE [LARGE SCALE GENOMIC DNA]</scope>
    <source>
        <strain evidence="2 3">B011</strain>
    </source>
</reference>
<dbReference type="Proteomes" id="UP000323930">
    <property type="component" value="Unassembled WGS sequence"/>
</dbReference>
<organism evidence="2 3">
    <name type="scientific">Seonamhaeicola marinus</name>
    <dbReference type="NCBI Taxonomy" id="1912246"/>
    <lineage>
        <taxon>Bacteria</taxon>
        <taxon>Pseudomonadati</taxon>
        <taxon>Bacteroidota</taxon>
        <taxon>Flavobacteriia</taxon>
        <taxon>Flavobacteriales</taxon>
        <taxon>Flavobacteriaceae</taxon>
    </lineage>
</organism>
<feature type="non-terminal residue" evidence="2">
    <location>
        <position position="156"/>
    </location>
</feature>
<dbReference type="OrthoDB" id="8870348at2"/>
<dbReference type="Pfam" id="PF00501">
    <property type="entry name" value="AMP-binding"/>
    <property type="match status" value="1"/>
</dbReference>
<feature type="domain" description="AMP-dependent synthetase/ligase" evidence="1">
    <location>
        <begin position="60"/>
        <end position="131"/>
    </location>
</feature>
<name>A0A5D0I2J5_9FLAO</name>
<evidence type="ECO:0000313" key="3">
    <source>
        <dbReference type="Proteomes" id="UP000323930"/>
    </source>
</evidence>
<dbReference type="RefSeq" id="WP_148542213.1">
    <property type="nucleotide sequence ID" value="NZ_VSDQ01000621.1"/>
</dbReference>
<dbReference type="AlphaFoldDB" id="A0A5D0I2J5"/>
<dbReference type="Gene3D" id="3.40.50.12780">
    <property type="entry name" value="N-terminal domain of ligase-like"/>
    <property type="match status" value="1"/>
</dbReference>
<keyword evidence="3" id="KW-1185">Reference proteome</keyword>
<evidence type="ECO:0000313" key="2">
    <source>
        <dbReference type="EMBL" id="TYA77079.1"/>
    </source>
</evidence>
<gene>
    <name evidence="2" type="ORF">FUA24_10875</name>
</gene>
<accession>A0A5D0I2J5</accession>
<dbReference type="SUPFAM" id="SSF56801">
    <property type="entry name" value="Acetyl-CoA synthetase-like"/>
    <property type="match status" value="1"/>
</dbReference>
<sequence length="156" mass="17876">MIPTYTNVHLRFKLNNYHYSFEDLMEVAYSFTKEGVPYQRELGVFLLDWLDNKDYIEVQTSGSTGKPKKLQIKKQAMVNSAIATGDFFNLTPGKKLLNCLPSNFIAGKMMIVRAIILGLELDMVEPSVAPRIDLKKDYDFCAFTPMQLKNFAQHLK</sequence>
<evidence type="ECO:0000259" key="1">
    <source>
        <dbReference type="Pfam" id="PF00501"/>
    </source>
</evidence>
<dbReference type="InterPro" id="IPR042099">
    <property type="entry name" value="ANL_N_sf"/>
</dbReference>
<dbReference type="EMBL" id="VSDQ01000621">
    <property type="protein sequence ID" value="TYA77079.1"/>
    <property type="molecule type" value="Genomic_DNA"/>
</dbReference>
<protein>
    <submittedName>
        <fullName evidence="2">AMP-binding protein</fullName>
    </submittedName>
</protein>
<dbReference type="InterPro" id="IPR000873">
    <property type="entry name" value="AMP-dep_synth/lig_dom"/>
</dbReference>